<dbReference type="Pfam" id="PF00688">
    <property type="entry name" value="TGFb_propeptide"/>
    <property type="match status" value="1"/>
</dbReference>
<dbReference type="FunFam" id="2.60.120.970:FF:000018">
    <property type="entry name" value="Decapentaplegic, isoform A"/>
    <property type="match status" value="1"/>
</dbReference>
<evidence type="ECO:0000313" key="15">
    <source>
        <dbReference type="Proteomes" id="UP000594454"/>
    </source>
</evidence>
<keyword evidence="8" id="KW-1015">Disulfide bond</keyword>
<dbReference type="InterPro" id="IPR017948">
    <property type="entry name" value="TGFb_CS"/>
</dbReference>
<keyword evidence="4" id="KW-0964">Secreted</keyword>
<feature type="domain" description="TGF-beta family profile" evidence="13">
    <location>
        <begin position="265"/>
        <end position="385"/>
    </location>
</feature>
<dbReference type="OrthoDB" id="5987191at2759"/>
<dbReference type="SMART" id="SM00204">
    <property type="entry name" value="TGFB"/>
    <property type="match status" value="1"/>
</dbReference>
<accession>A0A7R8UHL8</accession>
<evidence type="ECO:0000256" key="7">
    <source>
        <dbReference type="ARBA" id="ARBA00023030"/>
    </source>
</evidence>
<keyword evidence="15" id="KW-1185">Reference proteome</keyword>
<evidence type="ECO:0000256" key="8">
    <source>
        <dbReference type="ARBA" id="ARBA00023157"/>
    </source>
</evidence>
<evidence type="ECO:0000256" key="2">
    <source>
        <dbReference type="ARBA" id="ARBA00006656"/>
    </source>
</evidence>
<reference evidence="14 15" key="1">
    <citation type="submission" date="2020-11" db="EMBL/GenBank/DDBJ databases">
        <authorList>
            <person name="Wallbank WR R."/>
            <person name="Pardo Diaz C."/>
            <person name="Kozak K."/>
            <person name="Martin S."/>
            <person name="Jiggins C."/>
            <person name="Moest M."/>
            <person name="Warren A I."/>
            <person name="Generalovic N T."/>
            <person name="Byers J.R.P. K."/>
            <person name="Montejo-Kovacevich G."/>
            <person name="Yen C E."/>
        </authorList>
    </citation>
    <scope>NUCLEOTIDE SEQUENCE [LARGE SCALE GENOMIC DNA]</scope>
</reference>
<comment type="similarity">
    <text evidence="2 11">Belongs to the TGF-beta family.</text>
</comment>
<keyword evidence="7 11" id="KW-0339">Growth factor</keyword>
<name>A0A7R8UHL8_HERIL</name>
<evidence type="ECO:0000256" key="3">
    <source>
        <dbReference type="ARBA" id="ARBA00022473"/>
    </source>
</evidence>
<dbReference type="InterPro" id="IPR001839">
    <property type="entry name" value="TGF-b_C"/>
</dbReference>
<dbReference type="InParanoid" id="A0A7R8UHL8"/>
<evidence type="ECO:0000256" key="12">
    <source>
        <dbReference type="SAM" id="MobiDB-lite"/>
    </source>
</evidence>
<evidence type="ECO:0000256" key="10">
    <source>
        <dbReference type="ARBA" id="ARBA00074604"/>
    </source>
</evidence>
<dbReference type="InterPro" id="IPR015615">
    <property type="entry name" value="TGF-beta-rel"/>
</dbReference>
<evidence type="ECO:0000313" key="14">
    <source>
        <dbReference type="EMBL" id="CAD7080182.1"/>
    </source>
</evidence>
<evidence type="ECO:0000256" key="9">
    <source>
        <dbReference type="ARBA" id="ARBA00023180"/>
    </source>
</evidence>
<evidence type="ECO:0000256" key="5">
    <source>
        <dbReference type="ARBA" id="ARBA00022729"/>
    </source>
</evidence>
<dbReference type="InterPro" id="IPR029034">
    <property type="entry name" value="Cystine-knot_cytokine"/>
</dbReference>
<dbReference type="EMBL" id="LR899009">
    <property type="protein sequence ID" value="CAD7080182.1"/>
    <property type="molecule type" value="Genomic_DNA"/>
</dbReference>
<evidence type="ECO:0000259" key="13">
    <source>
        <dbReference type="PROSITE" id="PS51362"/>
    </source>
</evidence>
<sequence length="385" mass="44414">MFGKVKRILQSMLHAIVLKDFELFKLRVASDHAVQIEKNLLSILGLPKRPKIDRSKIVIPKRLREIYEQTMGHELSSVHIPAPGSYTQTSNTMRSFVHQDSNVDDRFRHHSRFRLFFDTSSIPSEETLKAAELNLFREAITHAGANRTRYQITVHDIIRPGIKGTREPIFVLIDSKTVRINSSDTVIVDIQPAVERWLREPKRNYGLLVQVIEHGKENSSAPHNHVRLKRNLDEPHDDWLQKQPVLFTYTDDGRQKTRSIRDVSRSKRAHHRQSRGRKKVSQLCQRHSLYVDFHEVGWADWIVAPPGFEAFYCHGECPFPLDDHFNSTNHAVLQSLVHDMDPSKVPKVCCVPTKLAPISMLFLNEKNVVVLKNYQEMSVEGCGCR</sequence>
<evidence type="ECO:0000256" key="1">
    <source>
        <dbReference type="ARBA" id="ARBA00004613"/>
    </source>
</evidence>
<dbReference type="AlphaFoldDB" id="A0A7R8UHL8"/>
<keyword evidence="5" id="KW-0732">Signal</keyword>
<dbReference type="Gene3D" id="2.60.120.970">
    <property type="match status" value="1"/>
</dbReference>
<evidence type="ECO:0000256" key="6">
    <source>
        <dbReference type="ARBA" id="ARBA00022782"/>
    </source>
</evidence>
<dbReference type="GO" id="GO:0005615">
    <property type="term" value="C:extracellular space"/>
    <property type="evidence" value="ECO:0007669"/>
    <property type="project" value="TreeGrafter"/>
</dbReference>
<keyword evidence="9" id="KW-0325">Glycoprotein</keyword>
<dbReference type="GO" id="GO:0005125">
    <property type="term" value="F:cytokine activity"/>
    <property type="evidence" value="ECO:0007669"/>
    <property type="project" value="TreeGrafter"/>
</dbReference>
<dbReference type="Proteomes" id="UP000594454">
    <property type="component" value="Chromosome 1"/>
</dbReference>
<evidence type="ECO:0000256" key="4">
    <source>
        <dbReference type="ARBA" id="ARBA00022525"/>
    </source>
</evidence>
<feature type="compositionally biased region" description="Basic and acidic residues" evidence="12">
    <location>
        <begin position="251"/>
        <end position="265"/>
    </location>
</feature>
<dbReference type="FunFam" id="2.10.90.10:FF:000001">
    <property type="entry name" value="Bone morphogenetic protein 4"/>
    <property type="match status" value="1"/>
</dbReference>
<dbReference type="SUPFAM" id="SSF57501">
    <property type="entry name" value="Cystine-knot cytokines"/>
    <property type="match status" value="1"/>
</dbReference>
<feature type="region of interest" description="Disordered" evidence="12">
    <location>
        <begin position="251"/>
        <end position="277"/>
    </location>
</feature>
<keyword evidence="6" id="KW-0221">Differentiation</keyword>
<evidence type="ECO:0000256" key="11">
    <source>
        <dbReference type="RuleBase" id="RU000354"/>
    </source>
</evidence>
<proteinExistence type="inferred from homology"/>
<dbReference type="InterPro" id="IPR001111">
    <property type="entry name" value="TGF-b_propeptide"/>
</dbReference>
<dbReference type="PRINTS" id="PR00669">
    <property type="entry name" value="INHIBINA"/>
</dbReference>
<dbReference type="GO" id="GO:0008083">
    <property type="term" value="F:growth factor activity"/>
    <property type="evidence" value="ECO:0007669"/>
    <property type="project" value="UniProtKB-KW"/>
</dbReference>
<dbReference type="PROSITE" id="PS00250">
    <property type="entry name" value="TGF_BETA_1"/>
    <property type="match status" value="1"/>
</dbReference>
<keyword evidence="3" id="KW-0217">Developmental protein</keyword>
<feature type="compositionally biased region" description="Basic residues" evidence="12">
    <location>
        <begin position="266"/>
        <end position="277"/>
    </location>
</feature>
<dbReference type="Gene3D" id="2.10.90.10">
    <property type="entry name" value="Cystine-knot cytokines"/>
    <property type="match status" value="1"/>
</dbReference>
<organism evidence="14 15">
    <name type="scientific">Hermetia illucens</name>
    <name type="common">Black soldier fly</name>
    <dbReference type="NCBI Taxonomy" id="343691"/>
    <lineage>
        <taxon>Eukaryota</taxon>
        <taxon>Metazoa</taxon>
        <taxon>Ecdysozoa</taxon>
        <taxon>Arthropoda</taxon>
        <taxon>Hexapoda</taxon>
        <taxon>Insecta</taxon>
        <taxon>Pterygota</taxon>
        <taxon>Neoptera</taxon>
        <taxon>Endopterygota</taxon>
        <taxon>Diptera</taxon>
        <taxon>Brachycera</taxon>
        <taxon>Stratiomyomorpha</taxon>
        <taxon>Stratiomyidae</taxon>
        <taxon>Hermetiinae</taxon>
        <taxon>Hermetia</taxon>
    </lineage>
</organism>
<comment type="subcellular location">
    <subcellularLocation>
        <location evidence="1">Secreted</location>
    </subcellularLocation>
</comment>
<dbReference type="Pfam" id="PF00019">
    <property type="entry name" value="TGF_beta"/>
    <property type="match status" value="1"/>
</dbReference>
<dbReference type="GO" id="GO:0030154">
    <property type="term" value="P:cell differentiation"/>
    <property type="evidence" value="ECO:0007669"/>
    <property type="project" value="UniProtKB-KW"/>
</dbReference>
<dbReference type="FunCoup" id="A0A7R8UHL8">
    <property type="interactions" value="135"/>
</dbReference>
<dbReference type="PANTHER" id="PTHR11848">
    <property type="entry name" value="TGF-BETA FAMILY"/>
    <property type="match status" value="1"/>
</dbReference>
<dbReference type="PROSITE" id="PS51362">
    <property type="entry name" value="TGF_BETA_2"/>
    <property type="match status" value="1"/>
</dbReference>
<gene>
    <name evidence="14" type="ORF">HERILL_LOCUS3348</name>
</gene>
<dbReference type="PANTHER" id="PTHR11848:SF263">
    <property type="entry name" value="PROTEIN DECAPENTAPLEGIC"/>
    <property type="match status" value="1"/>
</dbReference>
<protein>
    <recommendedName>
        <fullName evidence="10">Protein decapentaplegic</fullName>
    </recommendedName>
</protein>